<dbReference type="SMART" id="SM00382">
    <property type="entry name" value="AAA"/>
    <property type="match status" value="2"/>
</dbReference>
<dbReference type="SUPFAM" id="SSF52540">
    <property type="entry name" value="P-loop containing nucleoside triphosphate hydrolases"/>
    <property type="match status" value="2"/>
</dbReference>
<evidence type="ECO:0000259" key="12">
    <source>
        <dbReference type="PROSITE" id="PS51903"/>
    </source>
</evidence>
<dbReference type="InterPro" id="IPR017730">
    <property type="entry name" value="Chaperonin_ClpB"/>
</dbReference>
<evidence type="ECO:0000256" key="8">
    <source>
        <dbReference type="ARBA" id="ARBA00026057"/>
    </source>
</evidence>
<dbReference type="InterPro" id="IPR028299">
    <property type="entry name" value="ClpA/B_CS2"/>
</dbReference>
<dbReference type="Gene3D" id="1.10.8.60">
    <property type="match status" value="1"/>
</dbReference>
<dbReference type="Pfam" id="PF07724">
    <property type="entry name" value="AAA_2"/>
    <property type="match status" value="1"/>
</dbReference>
<comment type="subcellular location">
    <subcellularLocation>
        <location evidence="11">Cytoplasm</location>
    </subcellularLocation>
</comment>
<keyword evidence="13" id="KW-0645">Protease</keyword>
<feature type="domain" description="Clp R" evidence="12">
    <location>
        <begin position="1"/>
        <end position="145"/>
    </location>
</feature>
<dbReference type="CDD" id="cd19499">
    <property type="entry name" value="RecA-like_ClpB_Hsp104-like"/>
    <property type="match status" value="1"/>
</dbReference>
<keyword evidence="13" id="KW-0378">Hydrolase</keyword>
<keyword evidence="4 10" id="KW-0067">ATP-binding</keyword>
<keyword evidence="2 9" id="KW-0677">Repeat</keyword>
<dbReference type="PRINTS" id="PR00300">
    <property type="entry name" value="CLPPROTEASEA"/>
</dbReference>
<dbReference type="InterPro" id="IPR019489">
    <property type="entry name" value="Clp_ATPase_C"/>
</dbReference>
<dbReference type="EMBL" id="JAUSQW010000001">
    <property type="protein sequence ID" value="MDP9800693.1"/>
    <property type="molecule type" value="Genomic_DNA"/>
</dbReference>
<evidence type="ECO:0000256" key="1">
    <source>
        <dbReference type="ARBA" id="ARBA00008675"/>
    </source>
</evidence>
<dbReference type="SUPFAM" id="SSF81923">
    <property type="entry name" value="Double Clp-N motif"/>
    <property type="match status" value="1"/>
</dbReference>
<keyword evidence="14" id="KW-1185">Reference proteome</keyword>
<keyword evidence="6 11" id="KW-0175">Coiled coil</keyword>
<reference evidence="13 14" key="1">
    <citation type="submission" date="2023-07" db="EMBL/GenBank/DDBJ databases">
        <title>Sequencing the genomes of 1000 actinobacteria strains.</title>
        <authorList>
            <person name="Klenk H.-P."/>
        </authorList>
    </citation>
    <scope>NUCLEOTIDE SEQUENCE [LARGE SCALE GENOMIC DNA]</scope>
    <source>
        <strain evidence="13 14">DSM 102162</strain>
    </source>
</reference>
<evidence type="ECO:0000256" key="4">
    <source>
        <dbReference type="ARBA" id="ARBA00022840"/>
    </source>
</evidence>
<evidence type="ECO:0000313" key="14">
    <source>
        <dbReference type="Proteomes" id="UP001235966"/>
    </source>
</evidence>
<evidence type="ECO:0000256" key="5">
    <source>
        <dbReference type="ARBA" id="ARBA00023016"/>
    </source>
</evidence>
<organism evidence="13 14">
    <name type="scientific">Arcanobacterium wilhelmae</name>
    <dbReference type="NCBI Taxonomy" id="1803177"/>
    <lineage>
        <taxon>Bacteria</taxon>
        <taxon>Bacillati</taxon>
        <taxon>Actinomycetota</taxon>
        <taxon>Actinomycetes</taxon>
        <taxon>Actinomycetales</taxon>
        <taxon>Actinomycetaceae</taxon>
        <taxon>Arcanobacterium</taxon>
    </lineage>
</organism>
<keyword evidence="7 10" id="KW-0143">Chaperone</keyword>
<dbReference type="SMART" id="SM01086">
    <property type="entry name" value="ClpB_D2-small"/>
    <property type="match status" value="1"/>
</dbReference>
<dbReference type="GO" id="GO:0008233">
    <property type="term" value="F:peptidase activity"/>
    <property type="evidence" value="ECO:0007669"/>
    <property type="project" value="UniProtKB-KW"/>
</dbReference>
<dbReference type="PROSITE" id="PS00871">
    <property type="entry name" value="CLPAB_2"/>
    <property type="match status" value="1"/>
</dbReference>
<evidence type="ECO:0000256" key="7">
    <source>
        <dbReference type="ARBA" id="ARBA00023186"/>
    </source>
</evidence>
<dbReference type="InterPro" id="IPR004176">
    <property type="entry name" value="Clp_R_N"/>
</dbReference>
<dbReference type="Gene3D" id="1.10.1780.10">
    <property type="entry name" value="Clp, N-terminal domain"/>
    <property type="match status" value="1"/>
</dbReference>
<dbReference type="PANTHER" id="PTHR11638:SF18">
    <property type="entry name" value="HEAT SHOCK PROTEIN 104"/>
    <property type="match status" value="1"/>
</dbReference>
<dbReference type="NCBIfam" id="TIGR03346">
    <property type="entry name" value="chaperone_ClpB"/>
    <property type="match status" value="1"/>
</dbReference>
<evidence type="ECO:0000256" key="10">
    <source>
        <dbReference type="RuleBase" id="RU004432"/>
    </source>
</evidence>
<dbReference type="GO" id="GO:0006508">
    <property type="term" value="P:proteolysis"/>
    <property type="evidence" value="ECO:0007669"/>
    <property type="project" value="UniProtKB-KW"/>
</dbReference>
<dbReference type="InterPro" id="IPR050130">
    <property type="entry name" value="ClpA_ClpB"/>
</dbReference>
<comment type="subunit">
    <text evidence="11">Homohexamer; The oligomerization is ATP-dependent.</text>
</comment>
<evidence type="ECO:0000256" key="6">
    <source>
        <dbReference type="ARBA" id="ARBA00023054"/>
    </source>
</evidence>
<keyword evidence="3 10" id="KW-0547">Nucleotide-binding</keyword>
<comment type="caution">
    <text evidence="13">The sequence shown here is derived from an EMBL/GenBank/DDBJ whole genome shotgun (WGS) entry which is preliminary data.</text>
</comment>
<comment type="subunit">
    <text evidence="8">Homohexamer. The oligomerization is ATP-dependent.</text>
</comment>
<dbReference type="Pfam" id="PF02861">
    <property type="entry name" value="Clp_N"/>
    <property type="match status" value="1"/>
</dbReference>
<dbReference type="InterPro" id="IPR001270">
    <property type="entry name" value="ClpA/B"/>
</dbReference>
<dbReference type="InterPro" id="IPR027417">
    <property type="entry name" value="P-loop_NTPase"/>
</dbReference>
<dbReference type="PANTHER" id="PTHR11638">
    <property type="entry name" value="ATP-DEPENDENT CLP PROTEASE"/>
    <property type="match status" value="1"/>
</dbReference>
<evidence type="ECO:0000313" key="13">
    <source>
        <dbReference type="EMBL" id="MDP9800693.1"/>
    </source>
</evidence>
<proteinExistence type="inferred from homology"/>
<comment type="function">
    <text evidence="11">Part of a stress-induced multi-chaperone system, it is involved in the recovery of the cell from heat-induced damage, in cooperation with DnaK, DnaJ and GrpE.</text>
</comment>
<dbReference type="InterPro" id="IPR003959">
    <property type="entry name" value="ATPase_AAA_core"/>
</dbReference>
<keyword evidence="11" id="KW-0963">Cytoplasm</keyword>
<dbReference type="Pfam" id="PF17871">
    <property type="entry name" value="AAA_lid_9"/>
    <property type="match status" value="1"/>
</dbReference>
<dbReference type="Pfam" id="PF10431">
    <property type="entry name" value="ClpB_D2-small"/>
    <property type="match status" value="1"/>
</dbReference>
<dbReference type="Proteomes" id="UP001235966">
    <property type="component" value="Unassembled WGS sequence"/>
</dbReference>
<sequence>MDKLTTKSQEALASAIQVATVAGNPQLEPVHLLSALLEQEGGVANGLLDAVGTNRAAIASRTQAALAALPASSGSTVAQPQASRNLSLVLADAGKEATALGDAFISTEHLLMALASSTSGAGDLLRAAGVSREQLASALPAVRGAAKVTSADPEGTYKALEKYGTDLTQMAREGKLDPVIGRDSEIRRVVQVLSRRTKNNPVLIGEPGVGKTAVVEGLAQRIVDGDVPESLRGKRLISLDISGMVAGAKYRGEFEERLKAVLAEIKGSDGEVVTFIDELHTVVGAGGGSEGAMDAGNMLKPMLARGELRLVGATTLDEYREHIEKDPALERRFQQIYVGEPSVEDTVAILRGIAPKYEAHHKVTISDGALVAAATLSDRYLTERQLPDKAIDLIDEAASRLRMELDSSPEEIDALQRQVNRLKMEKSYLEDTEEELDAGAKDRLEKLEAELADKSEELASLNARWEAEKAGRNKVGDLRVKLDELRTELEKALREGRYEDAGRLQNGEIPAVERQIAEGEAAEHTSEAEPMIAERVDADGIAEVVSAWTGIPVGRLMEGETEKLLKMEEFIGDRLIGQKRAVAAVADAVRRSRSGLADPNRPTGSFLFLGPTGVGKTELAKSLAELLFDDERAMVRIDMSEYAERHSVARLIGAPPGYVGYEEGGQLTEAVRRRPYGVILLDEVEKAHPEVFDILLQVLDDGRLTDGQGRTVDFRNTILILTSNLGSQFLVDAELDEAAKQEAVMAAVHEHFKPEFLNRLDDVIVFEPLSVNEIGRIVELQVAQLAKRLENRRITLEVTDDARDVLTFGGYSPAFGARPLRRLIQREIGDQLARMLLAGQVADGATVVVEPADLDTSALEAKGPNALGFGGEKHELTLRVK</sequence>
<dbReference type="RefSeq" id="WP_278058089.1">
    <property type="nucleotide sequence ID" value="NZ_CP121247.1"/>
</dbReference>
<dbReference type="GO" id="GO:0005524">
    <property type="term" value="F:ATP binding"/>
    <property type="evidence" value="ECO:0007669"/>
    <property type="project" value="UniProtKB-KW"/>
</dbReference>
<feature type="coiled-coil region" evidence="11">
    <location>
        <begin position="405"/>
        <end position="495"/>
    </location>
</feature>
<accession>A0ABT9NAE7</accession>
<evidence type="ECO:0000256" key="3">
    <source>
        <dbReference type="ARBA" id="ARBA00022741"/>
    </source>
</evidence>
<dbReference type="Gene3D" id="3.40.50.300">
    <property type="entry name" value="P-loop containing nucleotide triphosphate hydrolases"/>
    <property type="match status" value="3"/>
</dbReference>
<name>A0ABT9NAE7_9ACTO</name>
<protein>
    <recommendedName>
        <fullName evidence="11">Chaperone protein ClpB</fullName>
    </recommendedName>
</protein>
<dbReference type="PROSITE" id="PS51903">
    <property type="entry name" value="CLP_R"/>
    <property type="match status" value="1"/>
</dbReference>
<dbReference type="PROSITE" id="PS00870">
    <property type="entry name" value="CLPAB_1"/>
    <property type="match status" value="1"/>
</dbReference>
<evidence type="ECO:0000256" key="9">
    <source>
        <dbReference type="PROSITE-ProRule" id="PRU01251"/>
    </source>
</evidence>
<evidence type="ECO:0000256" key="2">
    <source>
        <dbReference type="ARBA" id="ARBA00022737"/>
    </source>
</evidence>
<dbReference type="InterPro" id="IPR041546">
    <property type="entry name" value="ClpA/ClpB_AAA_lid"/>
</dbReference>
<dbReference type="InterPro" id="IPR018368">
    <property type="entry name" value="ClpA/B_CS1"/>
</dbReference>
<dbReference type="InterPro" id="IPR036628">
    <property type="entry name" value="Clp_N_dom_sf"/>
</dbReference>
<dbReference type="Pfam" id="PF00004">
    <property type="entry name" value="AAA"/>
    <property type="match status" value="1"/>
</dbReference>
<comment type="similarity">
    <text evidence="1 10">Belongs to the ClpA/ClpB family.</text>
</comment>
<keyword evidence="5 11" id="KW-0346">Stress response</keyword>
<dbReference type="InterPro" id="IPR003593">
    <property type="entry name" value="AAA+_ATPase"/>
</dbReference>
<evidence type="ECO:0000256" key="11">
    <source>
        <dbReference type="RuleBase" id="RU362034"/>
    </source>
</evidence>
<dbReference type="CDD" id="cd00009">
    <property type="entry name" value="AAA"/>
    <property type="match status" value="1"/>
</dbReference>
<gene>
    <name evidence="11" type="primary">clpB</name>
    <name evidence="13" type="ORF">J2S49_000769</name>
</gene>